<evidence type="ECO:0000256" key="1">
    <source>
        <dbReference type="ARBA" id="ARBA00004651"/>
    </source>
</evidence>
<gene>
    <name evidence="8" type="ordered locus">Jden_0728</name>
</gene>
<sequence>MTPPRALTSNKEWVLKAHVLGFLVAVVGLFALNEWAWDALFAAIPGVAMDHGWGAALHFFLYDTTKIMLLLVGIIFLVGLLRASINTDKVRDWLAGKGLVVGLLLAIVFGVITPFCSCSSIPLFIGFVAAGIPLSITLTFLIASPLVSEVAALLIATHFGWQIAGAYVLSGVVIAFVIGLVLSRFSLDQYLEPIITRTTTPLVPPSSAHQPLALTWQSRVDVATDDVRDIVGKVWPWILVGVGVGAAIHGWVPASFFSSVAGSDNLLAVPAVSLAAVPLYANGGAVIPIAEAMWAKGLPVGTMLAFIMSAIALSIPEAIMLRRTMKPQLLVIFFGSATVGIMTAGYLFNFLFA</sequence>
<feature type="transmembrane region" description="Helical" evidence="7">
    <location>
        <begin position="159"/>
        <end position="182"/>
    </location>
</feature>
<accession>C7R1S4</accession>
<dbReference type="GO" id="GO:0005886">
    <property type="term" value="C:plasma membrane"/>
    <property type="evidence" value="ECO:0007669"/>
    <property type="project" value="UniProtKB-SubCell"/>
</dbReference>
<comment type="similarity">
    <text evidence="2">Belongs to the UPF0718 family.</text>
</comment>
<feature type="transmembrane region" description="Helical" evidence="7">
    <location>
        <begin position="13"/>
        <end position="32"/>
    </location>
</feature>
<comment type="subcellular location">
    <subcellularLocation>
        <location evidence="1">Cell membrane</location>
        <topology evidence="1">Multi-pass membrane protein</topology>
    </subcellularLocation>
</comment>
<proteinExistence type="inferred from homology"/>
<keyword evidence="3" id="KW-1003">Cell membrane</keyword>
<evidence type="ECO:0000256" key="6">
    <source>
        <dbReference type="ARBA" id="ARBA00023136"/>
    </source>
</evidence>
<evidence type="ECO:0000313" key="9">
    <source>
        <dbReference type="Proteomes" id="UP000000628"/>
    </source>
</evidence>
<keyword evidence="9" id="KW-1185">Reference proteome</keyword>
<dbReference type="HOGENOM" id="CLU_059148_0_0_11"/>
<evidence type="ECO:0000256" key="7">
    <source>
        <dbReference type="SAM" id="Phobius"/>
    </source>
</evidence>
<protein>
    <submittedName>
        <fullName evidence="8">Permease</fullName>
    </submittedName>
</protein>
<dbReference type="EMBL" id="CP001706">
    <property type="protein sequence ID" value="ACV08392.1"/>
    <property type="molecule type" value="Genomic_DNA"/>
</dbReference>
<dbReference type="KEGG" id="jde:Jden_0728"/>
<feature type="transmembrane region" description="Helical" evidence="7">
    <location>
        <begin position="293"/>
        <end position="315"/>
    </location>
</feature>
<dbReference type="eggNOG" id="COG0701">
    <property type="taxonomic scope" value="Bacteria"/>
</dbReference>
<feature type="transmembrane region" description="Helical" evidence="7">
    <location>
        <begin position="67"/>
        <end position="85"/>
    </location>
</feature>
<dbReference type="Proteomes" id="UP000000628">
    <property type="component" value="Chromosome"/>
</dbReference>
<name>C7R1S4_JONDD</name>
<dbReference type="PANTHER" id="PTHR42775:SF1">
    <property type="entry name" value="PERMEASE RV2963-RELATED"/>
    <property type="match status" value="1"/>
</dbReference>
<organism evidence="8 9">
    <name type="scientific">Jonesia denitrificans (strain ATCC 14870 / DSM 20603 / BCRC 15368 / CIP 55.134 / JCM 11481 / NBRC 15587 / NCTC 10816 / Prevot 55134)</name>
    <name type="common">Listeria denitrificans</name>
    <dbReference type="NCBI Taxonomy" id="471856"/>
    <lineage>
        <taxon>Bacteria</taxon>
        <taxon>Bacillati</taxon>
        <taxon>Actinomycetota</taxon>
        <taxon>Actinomycetes</taxon>
        <taxon>Micrococcales</taxon>
        <taxon>Jonesiaceae</taxon>
        <taxon>Jonesia</taxon>
    </lineage>
</organism>
<evidence type="ECO:0000256" key="5">
    <source>
        <dbReference type="ARBA" id="ARBA00022989"/>
    </source>
</evidence>
<dbReference type="InterPro" id="IPR053166">
    <property type="entry name" value="UPF0718_permease"/>
</dbReference>
<evidence type="ECO:0000256" key="3">
    <source>
        <dbReference type="ARBA" id="ARBA00022475"/>
    </source>
</evidence>
<feature type="transmembrane region" description="Helical" evidence="7">
    <location>
        <begin position="327"/>
        <end position="348"/>
    </location>
</feature>
<dbReference type="OrthoDB" id="9810876at2"/>
<dbReference type="Pfam" id="PF03773">
    <property type="entry name" value="ArsP_1"/>
    <property type="match status" value="1"/>
</dbReference>
<keyword evidence="6 7" id="KW-0472">Membrane</keyword>
<feature type="transmembrane region" description="Helical" evidence="7">
    <location>
        <begin position="97"/>
        <end position="115"/>
    </location>
</feature>
<feature type="transmembrane region" description="Helical" evidence="7">
    <location>
        <begin position="266"/>
        <end position="287"/>
    </location>
</feature>
<dbReference type="AlphaFoldDB" id="C7R1S4"/>
<keyword evidence="5 7" id="KW-1133">Transmembrane helix</keyword>
<evidence type="ECO:0000313" key="8">
    <source>
        <dbReference type="EMBL" id="ACV08392.1"/>
    </source>
</evidence>
<evidence type="ECO:0000256" key="2">
    <source>
        <dbReference type="ARBA" id="ARBA00006386"/>
    </source>
</evidence>
<dbReference type="PANTHER" id="PTHR42775">
    <property type="entry name" value="PERMEASE RV2963-RELATED"/>
    <property type="match status" value="1"/>
</dbReference>
<feature type="transmembrane region" description="Helical" evidence="7">
    <location>
        <begin position="121"/>
        <end position="147"/>
    </location>
</feature>
<evidence type="ECO:0000256" key="4">
    <source>
        <dbReference type="ARBA" id="ARBA00022692"/>
    </source>
</evidence>
<dbReference type="InterPro" id="IPR005524">
    <property type="entry name" value="DUF318"/>
</dbReference>
<dbReference type="RefSeq" id="WP_015771020.1">
    <property type="nucleotide sequence ID" value="NC_013174.1"/>
</dbReference>
<dbReference type="STRING" id="471856.Jden_0728"/>
<reference evidence="8 9" key="1">
    <citation type="journal article" date="2009" name="Stand. Genomic Sci.">
        <title>Complete genome sequence of Jonesia denitrificans type strain (Prevot 55134).</title>
        <authorList>
            <person name="Pukall R."/>
            <person name="Gehrich-Schroter G."/>
            <person name="Lapidus A."/>
            <person name="Nolan M."/>
            <person name="Glavina Del Rio T."/>
            <person name="Lucas S."/>
            <person name="Chen F."/>
            <person name="Tice H."/>
            <person name="Pitluck S."/>
            <person name="Cheng J.F."/>
            <person name="Copeland A."/>
            <person name="Saunders E."/>
            <person name="Brettin T."/>
            <person name="Detter J.C."/>
            <person name="Bruce D."/>
            <person name="Goodwin L."/>
            <person name="Pati A."/>
            <person name="Ivanova N."/>
            <person name="Mavromatis K."/>
            <person name="Ovchinnikova G."/>
            <person name="Chen A."/>
            <person name="Palaniappan K."/>
            <person name="Land M."/>
            <person name="Hauser L."/>
            <person name="Chang Y.J."/>
            <person name="Jeffries C.D."/>
            <person name="Chain P."/>
            <person name="Goker M."/>
            <person name="Bristow J."/>
            <person name="Eisen J.A."/>
            <person name="Markowitz V."/>
            <person name="Hugenholtz P."/>
            <person name="Kyrpides N.C."/>
            <person name="Klenk H.P."/>
            <person name="Han C."/>
        </authorList>
    </citation>
    <scope>NUCLEOTIDE SEQUENCE [LARGE SCALE GENOMIC DNA]</scope>
    <source>
        <strain evidence="9">ATCC 14870 / DSM 20603 / BCRC 15368 / CIP 55.134 / JCM 11481 / NBRC 15587 / NCTC 10816 / Prevot 55134</strain>
    </source>
</reference>
<keyword evidence="4 7" id="KW-0812">Transmembrane</keyword>
<feature type="transmembrane region" description="Helical" evidence="7">
    <location>
        <begin position="234"/>
        <end position="254"/>
    </location>
</feature>